<dbReference type="SUPFAM" id="SSF141000">
    <property type="entry name" value="Glu-tRNAGln amidotransferase C subunit"/>
    <property type="match status" value="1"/>
</dbReference>
<evidence type="ECO:0000256" key="1">
    <source>
        <dbReference type="HAMAP-Rule" id="MF_00122"/>
    </source>
</evidence>
<dbReference type="GO" id="GO:0050567">
    <property type="term" value="F:glutaminyl-tRNA synthase (glutamine-hydrolyzing) activity"/>
    <property type="evidence" value="ECO:0007669"/>
    <property type="project" value="UniProtKB-UniRule"/>
</dbReference>
<dbReference type="NCBIfam" id="TIGR00135">
    <property type="entry name" value="gatC"/>
    <property type="match status" value="1"/>
</dbReference>
<dbReference type="PANTHER" id="PTHR15004:SF0">
    <property type="entry name" value="GLUTAMYL-TRNA(GLN) AMIDOTRANSFERASE SUBUNIT C, MITOCHONDRIAL"/>
    <property type="match status" value="1"/>
</dbReference>
<dbReference type="Proteomes" id="UP000177905">
    <property type="component" value="Unassembled WGS sequence"/>
</dbReference>
<comment type="similarity">
    <text evidence="1">Belongs to the GatC family.</text>
</comment>
<name>A0A1F4S0P7_UNCSA</name>
<dbReference type="GO" id="GO:0006412">
    <property type="term" value="P:translation"/>
    <property type="evidence" value="ECO:0007669"/>
    <property type="project" value="UniProtKB-UniRule"/>
</dbReference>
<dbReference type="GO" id="GO:0005524">
    <property type="term" value="F:ATP binding"/>
    <property type="evidence" value="ECO:0007669"/>
    <property type="project" value="UniProtKB-KW"/>
</dbReference>
<gene>
    <name evidence="1" type="primary">gatC</name>
    <name evidence="2" type="ORF">A2290_04210</name>
</gene>
<comment type="catalytic activity">
    <reaction evidence="1">
        <text>L-aspartyl-tRNA(Asn) + L-glutamine + ATP + H2O = L-asparaginyl-tRNA(Asn) + L-glutamate + ADP + phosphate + 2 H(+)</text>
        <dbReference type="Rhea" id="RHEA:14513"/>
        <dbReference type="Rhea" id="RHEA-COMP:9674"/>
        <dbReference type="Rhea" id="RHEA-COMP:9677"/>
        <dbReference type="ChEBI" id="CHEBI:15377"/>
        <dbReference type="ChEBI" id="CHEBI:15378"/>
        <dbReference type="ChEBI" id="CHEBI:29985"/>
        <dbReference type="ChEBI" id="CHEBI:30616"/>
        <dbReference type="ChEBI" id="CHEBI:43474"/>
        <dbReference type="ChEBI" id="CHEBI:58359"/>
        <dbReference type="ChEBI" id="CHEBI:78515"/>
        <dbReference type="ChEBI" id="CHEBI:78516"/>
        <dbReference type="ChEBI" id="CHEBI:456216"/>
    </reaction>
</comment>
<dbReference type="HAMAP" id="MF_00122">
    <property type="entry name" value="GatC"/>
    <property type="match status" value="1"/>
</dbReference>
<keyword evidence="1" id="KW-0067">ATP-binding</keyword>
<dbReference type="Pfam" id="PF02686">
    <property type="entry name" value="GatC"/>
    <property type="match status" value="1"/>
</dbReference>
<accession>A0A1F4S0P7</accession>
<dbReference type="Gene3D" id="1.10.20.60">
    <property type="entry name" value="Glu-tRNAGln amidotransferase C subunit, N-terminal domain"/>
    <property type="match status" value="1"/>
</dbReference>
<sequence length="98" mass="11438">MRYNLNMDINIDHIAHLARLGLSEEEKMTFSKQLDNILQYAKNLNKLDTKDIPPTSHAIPISNVMREDVVKKYKDIDVILKNGPEIEENMFRVPKIME</sequence>
<organism evidence="2 3">
    <name type="scientific">candidate division WOR-1 bacterium RIFOXYB2_FULL_36_35</name>
    <dbReference type="NCBI Taxonomy" id="1802578"/>
    <lineage>
        <taxon>Bacteria</taxon>
        <taxon>Bacillati</taxon>
        <taxon>Saganbacteria</taxon>
    </lineage>
</organism>
<dbReference type="EMBL" id="MEUA01000046">
    <property type="protein sequence ID" value="OGC13980.1"/>
    <property type="molecule type" value="Genomic_DNA"/>
</dbReference>
<comment type="function">
    <text evidence="1">Allows the formation of correctly charged Asn-tRNA(Asn) or Gln-tRNA(Gln) through the transamidation of misacylated Asp-tRNA(Asn) or Glu-tRNA(Gln) in organisms which lack either or both of asparaginyl-tRNA or glutaminyl-tRNA synthetases. The reaction takes place in the presence of glutamine and ATP through an activated phospho-Asp-tRNA(Asn) or phospho-Glu-tRNA(Gln).</text>
</comment>
<comment type="catalytic activity">
    <reaction evidence="1">
        <text>L-glutamyl-tRNA(Gln) + L-glutamine + ATP + H2O = L-glutaminyl-tRNA(Gln) + L-glutamate + ADP + phosphate + H(+)</text>
        <dbReference type="Rhea" id="RHEA:17521"/>
        <dbReference type="Rhea" id="RHEA-COMP:9681"/>
        <dbReference type="Rhea" id="RHEA-COMP:9684"/>
        <dbReference type="ChEBI" id="CHEBI:15377"/>
        <dbReference type="ChEBI" id="CHEBI:15378"/>
        <dbReference type="ChEBI" id="CHEBI:29985"/>
        <dbReference type="ChEBI" id="CHEBI:30616"/>
        <dbReference type="ChEBI" id="CHEBI:43474"/>
        <dbReference type="ChEBI" id="CHEBI:58359"/>
        <dbReference type="ChEBI" id="CHEBI:78520"/>
        <dbReference type="ChEBI" id="CHEBI:78521"/>
        <dbReference type="ChEBI" id="CHEBI:456216"/>
    </reaction>
</comment>
<reference evidence="2 3" key="1">
    <citation type="journal article" date="2016" name="Nat. Commun.">
        <title>Thousands of microbial genomes shed light on interconnected biogeochemical processes in an aquifer system.</title>
        <authorList>
            <person name="Anantharaman K."/>
            <person name="Brown C.T."/>
            <person name="Hug L.A."/>
            <person name="Sharon I."/>
            <person name="Castelle C.J."/>
            <person name="Probst A.J."/>
            <person name="Thomas B.C."/>
            <person name="Singh A."/>
            <person name="Wilkins M.J."/>
            <person name="Karaoz U."/>
            <person name="Brodie E.L."/>
            <person name="Williams K.H."/>
            <person name="Hubbard S.S."/>
            <person name="Banfield J.F."/>
        </authorList>
    </citation>
    <scope>NUCLEOTIDE SEQUENCE [LARGE SCALE GENOMIC DNA]</scope>
</reference>
<dbReference type="GO" id="GO:0006450">
    <property type="term" value="P:regulation of translational fidelity"/>
    <property type="evidence" value="ECO:0007669"/>
    <property type="project" value="InterPro"/>
</dbReference>
<dbReference type="EC" id="6.3.5.-" evidence="1"/>
<dbReference type="AlphaFoldDB" id="A0A1F4S0P7"/>
<proteinExistence type="inferred from homology"/>
<dbReference type="InterPro" id="IPR003837">
    <property type="entry name" value="GatC"/>
</dbReference>
<keyword evidence="2" id="KW-0808">Transferase</keyword>
<dbReference type="GO" id="GO:0070681">
    <property type="term" value="P:glutaminyl-tRNAGln biosynthesis via transamidation"/>
    <property type="evidence" value="ECO:0007669"/>
    <property type="project" value="TreeGrafter"/>
</dbReference>
<keyword evidence="1" id="KW-0547">Nucleotide-binding</keyword>
<evidence type="ECO:0000313" key="3">
    <source>
        <dbReference type="Proteomes" id="UP000177905"/>
    </source>
</evidence>
<evidence type="ECO:0000313" key="2">
    <source>
        <dbReference type="EMBL" id="OGC13980.1"/>
    </source>
</evidence>
<dbReference type="InterPro" id="IPR036113">
    <property type="entry name" value="Asp/Glu-ADT_sf_sub_c"/>
</dbReference>
<comment type="subunit">
    <text evidence="1">Heterotrimer of A, B and C subunits.</text>
</comment>
<dbReference type="PANTHER" id="PTHR15004">
    <property type="entry name" value="GLUTAMYL-TRNA(GLN) AMIDOTRANSFERASE SUBUNIT C, MITOCHONDRIAL"/>
    <property type="match status" value="1"/>
</dbReference>
<keyword evidence="1" id="KW-0648">Protein biosynthesis</keyword>
<dbReference type="GO" id="GO:0050566">
    <property type="term" value="F:asparaginyl-tRNA synthase (glutamine-hydrolyzing) activity"/>
    <property type="evidence" value="ECO:0007669"/>
    <property type="project" value="RHEA"/>
</dbReference>
<dbReference type="GO" id="GO:0016740">
    <property type="term" value="F:transferase activity"/>
    <property type="evidence" value="ECO:0007669"/>
    <property type="project" value="UniProtKB-KW"/>
</dbReference>
<protein>
    <recommendedName>
        <fullName evidence="1">Aspartyl/glutamyl-tRNA(Asn/Gln) amidotransferase subunit C</fullName>
        <shortName evidence="1">Asp/Glu-ADT subunit C</shortName>
        <ecNumber evidence="1">6.3.5.-</ecNumber>
    </recommendedName>
</protein>
<comment type="caution">
    <text evidence="2">The sequence shown here is derived from an EMBL/GenBank/DDBJ whole genome shotgun (WGS) entry which is preliminary data.</text>
</comment>
<keyword evidence="1" id="KW-0436">Ligase</keyword>